<proteinExistence type="predicted"/>
<name>A0ABS0XGK4_9ACTN</name>
<evidence type="ECO:0000313" key="2">
    <source>
        <dbReference type="EMBL" id="MBJ3812337.1"/>
    </source>
</evidence>
<comment type="caution">
    <text evidence="2">The sequence shown here is derived from an EMBL/GenBank/DDBJ whole genome shotgun (WGS) entry which is preliminary data.</text>
</comment>
<feature type="domain" description="Aminoglycoside phosphotransferase" evidence="1">
    <location>
        <begin position="39"/>
        <end position="253"/>
    </location>
</feature>
<sequence>MTAPTPAAPGGFDEAELHHVLTRACEAAGLGSSNAHLLRGHTNAVVLLHDESVVVKVARRGTPTSNVRRTVEFVQWLMECGFPTAPLHPVPDQPILVDGHAVTFWTYLPQPDGLPVAASQIAKPLLTLHTLPAPPVDLPHHDNLRAIRASLSAITALPISTLKFLRSRADQLEGELGRVRFALPEGVLQGDPQHRNALRHGGEAVLCDWDTVAQGHPEWDLVTIEVHCRRFGYSESHYQEFAAAYGFDVTTWPGYTTLRDIRELRMITTNARKVCHAPDSFSEVERRVEGLRSEDSALPWRIL</sequence>
<dbReference type="InterPro" id="IPR011009">
    <property type="entry name" value="Kinase-like_dom_sf"/>
</dbReference>
<dbReference type="EMBL" id="JAEKOZ010000036">
    <property type="protein sequence ID" value="MBJ3812337.1"/>
    <property type="molecule type" value="Genomic_DNA"/>
</dbReference>
<gene>
    <name evidence="2" type="ORF">JGB26_35535</name>
</gene>
<protein>
    <submittedName>
        <fullName evidence="2">Phosphotransferase</fullName>
    </submittedName>
</protein>
<dbReference type="SUPFAM" id="SSF56112">
    <property type="entry name" value="Protein kinase-like (PK-like)"/>
    <property type="match status" value="1"/>
</dbReference>
<accession>A0ABS0XGK4</accession>
<keyword evidence="3" id="KW-1185">Reference proteome</keyword>
<dbReference type="RefSeq" id="WP_190120339.1">
    <property type="nucleotide sequence ID" value="NZ_BMVR01000023.1"/>
</dbReference>
<evidence type="ECO:0000259" key="1">
    <source>
        <dbReference type="Pfam" id="PF01636"/>
    </source>
</evidence>
<dbReference type="InterPro" id="IPR002575">
    <property type="entry name" value="Aminoglycoside_PTrfase"/>
</dbReference>
<dbReference type="Proteomes" id="UP000634780">
    <property type="component" value="Unassembled WGS sequence"/>
</dbReference>
<organism evidence="2 3">
    <name type="scientific">Streptomyces flavofungini</name>
    <dbReference type="NCBI Taxonomy" id="68200"/>
    <lineage>
        <taxon>Bacteria</taxon>
        <taxon>Bacillati</taxon>
        <taxon>Actinomycetota</taxon>
        <taxon>Actinomycetes</taxon>
        <taxon>Kitasatosporales</taxon>
        <taxon>Streptomycetaceae</taxon>
        <taxon>Streptomyces</taxon>
    </lineage>
</organism>
<evidence type="ECO:0000313" key="3">
    <source>
        <dbReference type="Proteomes" id="UP000634780"/>
    </source>
</evidence>
<dbReference type="Pfam" id="PF01636">
    <property type="entry name" value="APH"/>
    <property type="match status" value="1"/>
</dbReference>
<dbReference type="Gene3D" id="3.90.1200.10">
    <property type="match status" value="1"/>
</dbReference>
<reference evidence="2 3" key="1">
    <citation type="submission" date="2020-12" db="EMBL/GenBank/DDBJ databases">
        <title>Streptomyces typhae sp. nov., a novel endophytic actinomycete isolated from the root of cattail pollen (Typha angustifolia L.).</title>
        <authorList>
            <person name="Peng C."/>
            <person name="Liu C."/>
        </authorList>
    </citation>
    <scope>NUCLEOTIDE SEQUENCE [LARGE SCALE GENOMIC DNA]</scope>
    <source>
        <strain evidence="2 3">JCM 4753</strain>
    </source>
</reference>